<accession>A0A031LMJ2</accession>
<dbReference type="EMBL" id="JFZT01000057">
    <property type="protein sequence ID" value="EZQ02123.1"/>
    <property type="molecule type" value="Genomic_DNA"/>
</dbReference>
<reference evidence="1 2" key="1">
    <citation type="submission" date="2014-03" db="EMBL/GenBank/DDBJ databases">
        <title>Draft genome sequence of the novel thermoacidophilic archaea Acidianus copahuensis ALE1 strain, isolated from Copahue volcanic area in Neuquen Argentina.</title>
        <authorList>
            <person name="Urbieta M.S."/>
            <person name="Rascovan N."/>
            <person name="Castro C."/>
            <person name="Revale S."/>
            <person name="Giaveno M.A."/>
            <person name="Vazquez M.P."/>
            <person name="Donati E.R."/>
        </authorList>
    </citation>
    <scope>NUCLEOTIDE SEQUENCE [LARGE SCALE GENOMIC DNA]</scope>
    <source>
        <strain evidence="1 2">ALE1</strain>
    </source>
</reference>
<protein>
    <submittedName>
        <fullName evidence="1">Uncharacterized protein</fullName>
    </submittedName>
</protein>
<keyword evidence="2" id="KW-1185">Reference proteome</keyword>
<dbReference type="AlphaFoldDB" id="A0A031LMJ2"/>
<sequence>MMDFRQLLGGFALLLTVFVGFYSIMYINIGNIQNIIDQVGKEISVGKEINYKLTILCHNGNDYAFLVVNSQEPAYITKLISSSGKLLVNFNRYGTNFWEFLPIKCSYYAGQPIDMALNMEVNGKQGYSITDTVVQKAQPQITFWASEFSGILYIYIENQGNIPILIKYITVTLEVKISNSTTFEYYQRNINMWVLPGKTIEVSLIIPIQTLSYSINIFYYYFFGSGEEY</sequence>
<name>A0A031LMJ2_9CREN</name>
<dbReference type="RefSeq" id="WP_048100443.1">
    <property type="nucleotide sequence ID" value="NZ_JFZT01000057.1"/>
</dbReference>
<organism evidence="1 2">
    <name type="scientific">Candidatus Acidianus copahuensis</name>
    <dbReference type="NCBI Taxonomy" id="1160895"/>
    <lineage>
        <taxon>Archaea</taxon>
        <taxon>Thermoproteota</taxon>
        <taxon>Thermoprotei</taxon>
        <taxon>Sulfolobales</taxon>
        <taxon>Sulfolobaceae</taxon>
        <taxon>Acidianus</taxon>
    </lineage>
</organism>
<proteinExistence type="predicted"/>
<dbReference type="Proteomes" id="UP000024332">
    <property type="component" value="Unassembled WGS sequence"/>
</dbReference>
<gene>
    <name evidence="1" type="ORF">CM19_11365</name>
</gene>
<evidence type="ECO:0000313" key="1">
    <source>
        <dbReference type="EMBL" id="EZQ02123.1"/>
    </source>
</evidence>
<evidence type="ECO:0000313" key="2">
    <source>
        <dbReference type="Proteomes" id="UP000024332"/>
    </source>
</evidence>
<comment type="caution">
    <text evidence="1">The sequence shown here is derived from an EMBL/GenBank/DDBJ whole genome shotgun (WGS) entry which is preliminary data.</text>
</comment>